<dbReference type="Proteomes" id="UP001164539">
    <property type="component" value="Chromosome 11"/>
</dbReference>
<comment type="caution">
    <text evidence="1">The sequence shown here is derived from an EMBL/GenBank/DDBJ whole genome shotgun (WGS) entry which is preliminary data.</text>
</comment>
<protein>
    <submittedName>
        <fullName evidence="1">Valine--tRNA ligase</fullName>
    </submittedName>
</protein>
<proteinExistence type="predicted"/>
<keyword evidence="1" id="KW-0436">Ligase</keyword>
<name>A0ACC1X7G9_MELAZ</name>
<keyword evidence="2" id="KW-1185">Reference proteome</keyword>
<accession>A0ACC1X7G9</accession>
<reference evidence="1 2" key="1">
    <citation type="journal article" date="2023" name="Science">
        <title>Complex scaffold remodeling in plant triterpene biosynthesis.</title>
        <authorList>
            <person name="De La Pena R."/>
            <person name="Hodgson H."/>
            <person name="Liu J.C."/>
            <person name="Stephenson M.J."/>
            <person name="Martin A.C."/>
            <person name="Owen C."/>
            <person name="Harkess A."/>
            <person name="Leebens-Mack J."/>
            <person name="Jimenez L.E."/>
            <person name="Osbourn A."/>
            <person name="Sattely E.S."/>
        </authorList>
    </citation>
    <scope>NUCLEOTIDE SEQUENCE [LARGE SCALE GENOMIC DNA]</scope>
    <source>
        <strain evidence="2">cv. JPN11</strain>
        <tissue evidence="1">Leaf</tissue>
    </source>
</reference>
<evidence type="ECO:0000313" key="2">
    <source>
        <dbReference type="Proteomes" id="UP001164539"/>
    </source>
</evidence>
<gene>
    <name evidence="1" type="ORF">OWV82_020492</name>
</gene>
<sequence length="963" mass="110605">MILQMNPFISSPLLSSYRLNPFLFSKRQRYLKLSQWHFSRITKPRFFAVAAAENDMLPKTFDFTSEERIYNWWESQGYFKPSFERGSDSFVISMPPPNVTGSLHMGHAMFVTLEDIMVRYHRMKGRPTLWLPGTDHAGIATQLVVEKMLASEGIKRVDLSRDEFTKRVWEWKEKYGGTITSQIKRLGASCDWTRERFTLDEQLSRAVIEAFIRLHEKGLIYQGSYMVNWSPYLQTAVSDLEVEYSEEPGTLYYIKYRVAGGSRSDFLTIATTRPETLFGDVAIAVNPQDDRYSKYIGRMAIVPMTYGRHVPIISDKYVDKEFGTGVLKISPGHDHNDYLLARKLGLPILNVMNKDGTLNEVAGLYSGLDRFEARKKLWSDLEETGLAVKKEPHILRVPRSQRGGEVIEPLVSKQWFVTMEPLAEKALRAVEKGELTIMPERFEKIYNHWLSNIKDWCISRQLWWGHRIPVWYIVGKDCEEEYIVARNADEALEKAREKYGKNVEIYQDPDVLDTWFSSALWPFSTLGWPDVSNDDFKRFYPTTMLETGHDILFFWVARMVMMGIEFTGTVPFSYVYLHGLIKDSQGRKMSKTLGNVIDPIDTIKEFGTDALRFSLALGTAGQDLNLSTERLTSNKAFTNKLWNAGKFILQNLPSQSDISAWETIMAYKFDDEEFLRGAHLPECWVVSKLHMLIDTVTASYDKFFFGDVGREAYDFFWSDFADWYIEASKSRLYHSGHDSDALQAQAVLLYVFEIILKLLHPFMPFVTEELWQALPNRNEALMVSSWPQTSLPRHLSSIKRFENLQALTRAIRNARAEYSVEPAKRISASIVANKEVIQYISKEKEVLALLSRLDLLNVHFTESPPGDATQSVHLVASEGLEAYLPLADMVDISAEVQRLSKRLSKMQSEYDGLVARLNSPKFVEKAPKDIVRGVQEKAAEAEEKINLTKNRLAFLKSTVLVTK</sequence>
<evidence type="ECO:0000313" key="1">
    <source>
        <dbReference type="EMBL" id="KAJ4706902.1"/>
    </source>
</evidence>
<organism evidence="1 2">
    <name type="scientific">Melia azedarach</name>
    <name type="common">Chinaberry tree</name>
    <dbReference type="NCBI Taxonomy" id="155640"/>
    <lineage>
        <taxon>Eukaryota</taxon>
        <taxon>Viridiplantae</taxon>
        <taxon>Streptophyta</taxon>
        <taxon>Embryophyta</taxon>
        <taxon>Tracheophyta</taxon>
        <taxon>Spermatophyta</taxon>
        <taxon>Magnoliopsida</taxon>
        <taxon>eudicotyledons</taxon>
        <taxon>Gunneridae</taxon>
        <taxon>Pentapetalae</taxon>
        <taxon>rosids</taxon>
        <taxon>malvids</taxon>
        <taxon>Sapindales</taxon>
        <taxon>Meliaceae</taxon>
        <taxon>Melia</taxon>
    </lineage>
</organism>
<dbReference type="EMBL" id="CM051404">
    <property type="protein sequence ID" value="KAJ4706902.1"/>
    <property type="molecule type" value="Genomic_DNA"/>
</dbReference>